<dbReference type="InterPro" id="IPR029058">
    <property type="entry name" value="AB_hydrolase_fold"/>
</dbReference>
<dbReference type="InterPro" id="IPR018712">
    <property type="entry name" value="Tle1-like_cat"/>
</dbReference>
<dbReference type="Pfam" id="PF09994">
    <property type="entry name" value="T6SS_Tle1-like_cat"/>
    <property type="match status" value="1"/>
</dbReference>
<name>A0A9P5NU87_GYMJU</name>
<gene>
    <name evidence="3" type="ORF">CPB84DRAFT_597698</name>
</gene>
<evidence type="ECO:0000259" key="2">
    <source>
        <dbReference type="Pfam" id="PF09994"/>
    </source>
</evidence>
<dbReference type="Proteomes" id="UP000724874">
    <property type="component" value="Unassembled WGS sequence"/>
</dbReference>
<protein>
    <recommendedName>
        <fullName evidence="2">T6SS Phospholipase effector Tle1-like catalytic domain-containing protein</fullName>
    </recommendedName>
</protein>
<evidence type="ECO:0000313" key="4">
    <source>
        <dbReference type="Proteomes" id="UP000724874"/>
    </source>
</evidence>
<dbReference type="OrthoDB" id="3057168at2759"/>
<evidence type="ECO:0000256" key="1">
    <source>
        <dbReference type="SAM" id="MobiDB-lite"/>
    </source>
</evidence>
<dbReference type="EMBL" id="JADNYJ010000022">
    <property type="protein sequence ID" value="KAF8905539.1"/>
    <property type="molecule type" value="Genomic_DNA"/>
</dbReference>
<dbReference type="PANTHER" id="PTHR33840:SF1">
    <property type="entry name" value="TLE1 PHOSPHOLIPASE DOMAIN-CONTAINING PROTEIN"/>
    <property type="match status" value="1"/>
</dbReference>
<comment type="caution">
    <text evidence="3">The sequence shown here is derived from an EMBL/GenBank/DDBJ whole genome shotgun (WGS) entry which is preliminary data.</text>
</comment>
<dbReference type="SUPFAM" id="SSF53474">
    <property type="entry name" value="alpha/beta-Hydrolases"/>
    <property type="match status" value="1"/>
</dbReference>
<reference evidence="3" key="1">
    <citation type="submission" date="2020-11" db="EMBL/GenBank/DDBJ databases">
        <authorList>
            <consortium name="DOE Joint Genome Institute"/>
            <person name="Ahrendt S."/>
            <person name="Riley R."/>
            <person name="Andreopoulos W."/>
            <person name="LaButti K."/>
            <person name="Pangilinan J."/>
            <person name="Ruiz-duenas F.J."/>
            <person name="Barrasa J.M."/>
            <person name="Sanchez-Garcia M."/>
            <person name="Camarero S."/>
            <person name="Miyauchi S."/>
            <person name="Serrano A."/>
            <person name="Linde D."/>
            <person name="Babiker R."/>
            <person name="Drula E."/>
            <person name="Ayuso-Fernandez I."/>
            <person name="Pacheco R."/>
            <person name="Padilla G."/>
            <person name="Ferreira P."/>
            <person name="Barriuso J."/>
            <person name="Kellner H."/>
            <person name="Castanera R."/>
            <person name="Alfaro M."/>
            <person name="Ramirez L."/>
            <person name="Pisabarro A.G."/>
            <person name="Kuo A."/>
            <person name="Tritt A."/>
            <person name="Lipzen A."/>
            <person name="He G."/>
            <person name="Yan M."/>
            <person name="Ng V."/>
            <person name="Cullen D."/>
            <person name="Martin F."/>
            <person name="Rosso M.-N."/>
            <person name="Henrissat B."/>
            <person name="Hibbett D."/>
            <person name="Martinez A.T."/>
            <person name="Grigoriev I.V."/>
        </authorList>
    </citation>
    <scope>NUCLEOTIDE SEQUENCE</scope>
    <source>
        <strain evidence="3">AH 44721</strain>
    </source>
</reference>
<dbReference type="AlphaFoldDB" id="A0A9P5NU87"/>
<evidence type="ECO:0000313" key="3">
    <source>
        <dbReference type="EMBL" id="KAF8905539.1"/>
    </source>
</evidence>
<accession>A0A9P5NU87</accession>
<feature type="domain" description="T6SS Phospholipase effector Tle1-like catalytic" evidence="2">
    <location>
        <begin position="40"/>
        <end position="319"/>
    </location>
</feature>
<proteinExistence type="predicted"/>
<sequence>MQPSSSESEPTAVLSASPARAFTDPEGEHLNNILQLAPFKRIAVFCDGTWQDGVTKQRSHYTNVLRLARTINHEDKRLETGSVPQVVFYQSGIGSENNFYSEYIEGTTGDSLADKVEEAYAFLAHNYKPGDEIFIFGFSRGAYTARMVAMLVGEIGVLNRKDMDNFAGIFLDFQKLGKSTDSKEKKALEEKLARWRSPESEGKRRANKHNFSVKCLGVWDTVGKLGLPEEITVIPRKSYNIFGFPDRILGEHVEHAFQALALNEMRVDFDCNKFIQSEAGKLKHQTLKQCWFSGCHSDVGGGYKHHDLADLALIWMAAQVEKFLSLDIDYLENILQPVAPWGTQKPHNSATGIFMLANTVQRTLPAQPHDPETHESFHPSVLQQTKLSQSVSETLTLSPDFVAPLSPLEEYMKKKWPYDPDSPQAKAYTIKVQRQAEGKVATAKTTSWVRSILRSVSSSSTTVNQKVTIETSRERRRTIKTSLDIFSSIPRGTQRPRRN</sequence>
<keyword evidence="4" id="KW-1185">Reference proteome</keyword>
<organism evidence="3 4">
    <name type="scientific">Gymnopilus junonius</name>
    <name type="common">Spectacular rustgill mushroom</name>
    <name type="synonym">Gymnopilus spectabilis subsp. junonius</name>
    <dbReference type="NCBI Taxonomy" id="109634"/>
    <lineage>
        <taxon>Eukaryota</taxon>
        <taxon>Fungi</taxon>
        <taxon>Dikarya</taxon>
        <taxon>Basidiomycota</taxon>
        <taxon>Agaricomycotina</taxon>
        <taxon>Agaricomycetes</taxon>
        <taxon>Agaricomycetidae</taxon>
        <taxon>Agaricales</taxon>
        <taxon>Agaricineae</taxon>
        <taxon>Hymenogastraceae</taxon>
        <taxon>Gymnopilus</taxon>
    </lineage>
</organism>
<feature type="region of interest" description="Disordered" evidence="1">
    <location>
        <begin position="1"/>
        <end position="20"/>
    </location>
</feature>
<dbReference type="PANTHER" id="PTHR33840">
    <property type="match status" value="1"/>
</dbReference>